<organism evidence="4 5">
    <name type="scientific">Monodelphis domestica</name>
    <name type="common">Gray short-tailed opossum</name>
    <dbReference type="NCBI Taxonomy" id="13616"/>
    <lineage>
        <taxon>Eukaryota</taxon>
        <taxon>Metazoa</taxon>
        <taxon>Chordata</taxon>
        <taxon>Craniata</taxon>
        <taxon>Vertebrata</taxon>
        <taxon>Euteleostomi</taxon>
        <taxon>Mammalia</taxon>
        <taxon>Metatheria</taxon>
        <taxon>Didelphimorphia</taxon>
        <taxon>Didelphidae</taxon>
        <taxon>Monodelphis</taxon>
    </lineage>
</organism>
<dbReference type="AlphaFoldDB" id="A0A5F8G2V9"/>
<dbReference type="Gene3D" id="4.10.410.10">
    <property type="entry name" value="Pancreatic trypsin inhibitor Kunitz domain"/>
    <property type="match status" value="1"/>
</dbReference>
<dbReference type="PRINTS" id="PR00759">
    <property type="entry name" value="BASICPTASE"/>
</dbReference>
<dbReference type="InParanoid" id="A0A5F8G2V9"/>
<reference evidence="4 5" key="1">
    <citation type="journal article" date="2007" name="Nature">
        <title>Genome of the marsupial Monodelphis domestica reveals innovation in non-coding sequences.</title>
        <authorList>
            <person name="Mikkelsen T.S."/>
            <person name="Wakefield M.J."/>
            <person name="Aken B."/>
            <person name="Amemiya C.T."/>
            <person name="Chang J.L."/>
            <person name="Duke S."/>
            <person name="Garber M."/>
            <person name="Gentles A.J."/>
            <person name="Goodstadt L."/>
            <person name="Heger A."/>
            <person name="Jurka J."/>
            <person name="Kamal M."/>
            <person name="Mauceli E."/>
            <person name="Searle S.M."/>
            <person name="Sharpe T."/>
            <person name="Baker M.L."/>
            <person name="Batzer M.A."/>
            <person name="Benos P.V."/>
            <person name="Belov K."/>
            <person name="Clamp M."/>
            <person name="Cook A."/>
            <person name="Cuff J."/>
            <person name="Das R."/>
            <person name="Davidow L."/>
            <person name="Deakin J.E."/>
            <person name="Fazzari M.J."/>
            <person name="Glass J.L."/>
            <person name="Grabherr M."/>
            <person name="Greally J.M."/>
            <person name="Gu W."/>
            <person name="Hore T.A."/>
            <person name="Huttley G.A."/>
            <person name="Kleber M."/>
            <person name="Jirtle R.L."/>
            <person name="Koina E."/>
            <person name="Lee J.T."/>
            <person name="Mahony S."/>
            <person name="Marra M.A."/>
            <person name="Miller R.D."/>
            <person name="Nicholls R.D."/>
            <person name="Oda M."/>
            <person name="Papenfuss A.T."/>
            <person name="Parra Z.E."/>
            <person name="Pollock D.D."/>
            <person name="Ray D.A."/>
            <person name="Schein J.E."/>
            <person name="Speed T.P."/>
            <person name="Thompson K."/>
            <person name="VandeBerg J.L."/>
            <person name="Wade C.M."/>
            <person name="Walker J.A."/>
            <person name="Waters P.D."/>
            <person name="Webber C."/>
            <person name="Weidman J.R."/>
            <person name="Xie X."/>
            <person name="Zody M.C."/>
            <person name="Baldwin J."/>
            <person name="Abdouelleil A."/>
            <person name="Abdulkadir J."/>
            <person name="Abebe A."/>
            <person name="Abera B."/>
            <person name="Abreu J."/>
            <person name="Acer S.C."/>
            <person name="Aftuck L."/>
            <person name="Alexander A."/>
            <person name="An P."/>
            <person name="Anderson E."/>
            <person name="Anderson S."/>
            <person name="Arachi H."/>
            <person name="Azer M."/>
            <person name="Bachantsang P."/>
            <person name="Barry A."/>
            <person name="Bayul T."/>
            <person name="Berlin A."/>
            <person name="Bessette D."/>
            <person name="Bloom T."/>
            <person name="Bloom T."/>
            <person name="Boguslavskiy L."/>
            <person name="Bonnet C."/>
            <person name="Boukhgalter B."/>
            <person name="Bourzgui I."/>
            <person name="Brown A."/>
            <person name="Cahill P."/>
            <person name="Channer S."/>
            <person name="Cheshatsang Y."/>
            <person name="Chuda L."/>
            <person name="Citroen M."/>
            <person name="Collymore A."/>
            <person name="Cooke P."/>
            <person name="Costello M."/>
            <person name="D'Aco K."/>
            <person name="Daza R."/>
            <person name="De Haan G."/>
            <person name="DeGray S."/>
            <person name="DeMaso C."/>
            <person name="Dhargay N."/>
            <person name="Dooley K."/>
            <person name="Dooley E."/>
            <person name="Doricent M."/>
            <person name="Dorje P."/>
            <person name="Dorjee K."/>
            <person name="Dupes A."/>
            <person name="Elong R."/>
            <person name="Falk J."/>
            <person name="Farina A."/>
            <person name="Faro S."/>
            <person name="Ferguson D."/>
            <person name="Fisher S."/>
            <person name="Foley C.D."/>
            <person name="Franke A."/>
            <person name="Friedrich D."/>
            <person name="Gadbois L."/>
            <person name="Gearin G."/>
            <person name="Gearin C.R."/>
            <person name="Giannoukos G."/>
            <person name="Goode T."/>
            <person name="Graham J."/>
            <person name="Grandbois E."/>
            <person name="Grewal S."/>
            <person name="Gyaltsen K."/>
            <person name="Hafez N."/>
            <person name="Hagos B."/>
            <person name="Hall J."/>
            <person name="Henson C."/>
            <person name="Hollinger A."/>
            <person name="Honan T."/>
            <person name="Huard M.D."/>
            <person name="Hughes L."/>
            <person name="Hurhula B."/>
            <person name="Husby M.E."/>
            <person name="Kamat A."/>
            <person name="Kanga B."/>
            <person name="Kashin S."/>
            <person name="Khazanovich D."/>
            <person name="Kisner P."/>
            <person name="Lance K."/>
            <person name="Lara M."/>
            <person name="Lee W."/>
            <person name="Lennon N."/>
            <person name="Letendre F."/>
            <person name="LeVine R."/>
            <person name="Lipovsky A."/>
            <person name="Liu X."/>
            <person name="Liu J."/>
            <person name="Liu S."/>
            <person name="Lokyitsang T."/>
            <person name="Lokyitsang Y."/>
            <person name="Lubonja R."/>
            <person name="Lui A."/>
            <person name="MacDonald P."/>
            <person name="Magnisalis V."/>
            <person name="Maru K."/>
            <person name="Matthews C."/>
            <person name="McCusker W."/>
            <person name="McDonough S."/>
            <person name="Mehta T."/>
            <person name="Meldrim J."/>
            <person name="Meneus L."/>
            <person name="Mihai O."/>
            <person name="Mihalev A."/>
            <person name="Mihova T."/>
            <person name="Mittelman R."/>
            <person name="Mlenga V."/>
            <person name="Montmayeur A."/>
            <person name="Mulrain L."/>
            <person name="Navidi A."/>
            <person name="Naylor J."/>
            <person name="Negash T."/>
            <person name="Nguyen T."/>
            <person name="Nguyen N."/>
            <person name="Nicol R."/>
            <person name="Norbu C."/>
            <person name="Norbu N."/>
            <person name="Novod N."/>
            <person name="O'Neill B."/>
            <person name="Osman S."/>
            <person name="Markiewicz E."/>
            <person name="Oyono O.L."/>
            <person name="Patti C."/>
            <person name="Phunkhang P."/>
            <person name="Pierre F."/>
            <person name="Priest M."/>
            <person name="Raghuraman S."/>
            <person name="Rege F."/>
            <person name="Reyes R."/>
            <person name="Rise C."/>
            <person name="Rogov P."/>
            <person name="Ross K."/>
            <person name="Ryan E."/>
            <person name="Settipalli S."/>
            <person name="Shea T."/>
            <person name="Sherpa N."/>
            <person name="Shi L."/>
            <person name="Shih D."/>
            <person name="Sparrow T."/>
            <person name="Spaulding J."/>
            <person name="Stalker J."/>
            <person name="Stange-Thomann N."/>
            <person name="Stavropoulos S."/>
            <person name="Stone C."/>
            <person name="Strader C."/>
            <person name="Tesfaye S."/>
            <person name="Thomson T."/>
            <person name="Thoulutsang Y."/>
            <person name="Thoulutsang D."/>
            <person name="Topham K."/>
            <person name="Topping I."/>
            <person name="Tsamla T."/>
            <person name="Vassiliev H."/>
            <person name="Vo A."/>
            <person name="Wangchuk T."/>
            <person name="Wangdi T."/>
            <person name="Weiand M."/>
            <person name="Wilkinson J."/>
            <person name="Wilson A."/>
            <person name="Yadav S."/>
            <person name="Young G."/>
            <person name="Yu Q."/>
            <person name="Zembek L."/>
            <person name="Zhong D."/>
            <person name="Zimmer A."/>
            <person name="Zwirko Z."/>
            <person name="Jaffe D.B."/>
            <person name="Alvarez P."/>
            <person name="Brockman W."/>
            <person name="Butler J."/>
            <person name="Chin C."/>
            <person name="Gnerre S."/>
            <person name="MacCallum I."/>
            <person name="Graves J.A."/>
            <person name="Ponting C.P."/>
            <person name="Breen M."/>
            <person name="Samollow P.B."/>
            <person name="Lander E.S."/>
            <person name="Lindblad-Toh K."/>
        </authorList>
    </citation>
    <scope>NUCLEOTIDE SEQUENCE [LARGE SCALE GENOMIC DNA]</scope>
</reference>
<dbReference type="GO" id="GO:0005615">
    <property type="term" value="C:extracellular space"/>
    <property type="evidence" value="ECO:0000318"/>
    <property type="project" value="GO_Central"/>
</dbReference>
<dbReference type="CDD" id="cd22632">
    <property type="entry name" value="Kunitz_ELP-like"/>
    <property type="match status" value="1"/>
</dbReference>
<keyword evidence="1" id="KW-1015">Disulfide bond</keyword>
<dbReference type="InterPro" id="IPR036880">
    <property type="entry name" value="Kunitz_BPTI_sf"/>
</dbReference>
<evidence type="ECO:0000259" key="3">
    <source>
        <dbReference type="PROSITE" id="PS50279"/>
    </source>
</evidence>
<keyword evidence="5" id="KW-1185">Reference proteome</keyword>
<feature type="compositionally biased region" description="Polar residues" evidence="2">
    <location>
        <begin position="37"/>
        <end position="46"/>
    </location>
</feature>
<dbReference type="GO" id="GO:0004867">
    <property type="term" value="F:serine-type endopeptidase inhibitor activity"/>
    <property type="evidence" value="ECO:0000318"/>
    <property type="project" value="GO_Central"/>
</dbReference>
<dbReference type="GeneTree" id="ENSGT00940000164331"/>
<dbReference type="PROSITE" id="PS50279">
    <property type="entry name" value="BPTI_KUNITZ_2"/>
    <property type="match status" value="1"/>
</dbReference>
<feature type="region of interest" description="Disordered" evidence="2">
    <location>
        <begin position="104"/>
        <end position="123"/>
    </location>
</feature>
<dbReference type="Proteomes" id="UP000002280">
    <property type="component" value="Chromosome 1"/>
</dbReference>
<dbReference type="PANTHER" id="PTHR10083">
    <property type="entry name" value="KUNITZ-TYPE PROTEASE INHIBITOR-RELATED"/>
    <property type="match status" value="1"/>
</dbReference>
<evidence type="ECO:0000313" key="5">
    <source>
        <dbReference type="Proteomes" id="UP000002280"/>
    </source>
</evidence>
<protein>
    <recommendedName>
        <fullName evidence="3">BPTI/Kunitz inhibitor domain-containing protein</fullName>
    </recommendedName>
</protein>
<dbReference type="InterPro" id="IPR020901">
    <property type="entry name" value="Prtase_inh_Kunz-CS"/>
</dbReference>
<dbReference type="PANTHER" id="PTHR10083:SF380">
    <property type="entry name" value="COLOSTRUM TRYPSIN INHIBITOR"/>
    <property type="match status" value="1"/>
</dbReference>
<name>A0A5F8G2V9_MONDO</name>
<feature type="domain" description="BPTI/Kunitz inhibitor" evidence="3">
    <location>
        <begin position="155"/>
        <end position="205"/>
    </location>
</feature>
<dbReference type="SUPFAM" id="SSF57362">
    <property type="entry name" value="BPTI-like"/>
    <property type="match status" value="1"/>
</dbReference>
<sequence>GPGFPSPPVPGTPKVLLYLQLPSTSPAAPESLRSDPRSFSTHTQGAILNPCPSFLPPPLPPASLVPEISPSPPTDPAVLRGPALSLPLGTLLTEVLAGTVLAEGRRQTQEKQEEEAAQERQEGGELACHYGAARDLEQNPLNTQENPVPLVLPLCLLPPERGNCDSLNLRYFYNSTSRLCEAFIYSGCNGNGNNFDTVECCLKTCRPNCK</sequence>
<dbReference type="InterPro" id="IPR002223">
    <property type="entry name" value="Kunitz_BPTI"/>
</dbReference>
<dbReference type="InterPro" id="IPR050098">
    <property type="entry name" value="TFPI/VKTCI-like"/>
</dbReference>
<evidence type="ECO:0000256" key="2">
    <source>
        <dbReference type="SAM" id="MobiDB-lite"/>
    </source>
</evidence>
<dbReference type="Ensembl" id="ENSMODT00000059504.1">
    <property type="protein sequence ID" value="ENSMODP00000041784.1"/>
    <property type="gene ID" value="ENSMODG00000023237.3"/>
</dbReference>
<reference evidence="4" key="2">
    <citation type="submission" date="2025-08" db="UniProtKB">
        <authorList>
            <consortium name="Ensembl"/>
        </authorList>
    </citation>
    <scope>IDENTIFICATION</scope>
</reference>
<proteinExistence type="predicted"/>
<feature type="region of interest" description="Disordered" evidence="2">
    <location>
        <begin position="20"/>
        <end position="47"/>
    </location>
</feature>
<dbReference type="PROSITE" id="PS00280">
    <property type="entry name" value="BPTI_KUNITZ_1"/>
    <property type="match status" value="1"/>
</dbReference>
<dbReference type="Pfam" id="PF00014">
    <property type="entry name" value="Kunitz_BPTI"/>
    <property type="match status" value="1"/>
</dbReference>
<dbReference type="Bgee" id="ENSMODG00000023237">
    <property type="expression patterns" value="Expressed in placenta and 15 other cell types or tissues"/>
</dbReference>
<accession>A0A5F8G2V9</accession>
<dbReference type="STRING" id="13616.ENSMODP00000041784"/>
<evidence type="ECO:0000256" key="1">
    <source>
        <dbReference type="ARBA" id="ARBA00023157"/>
    </source>
</evidence>
<dbReference type="SMART" id="SM00131">
    <property type="entry name" value="KU"/>
    <property type="match status" value="1"/>
</dbReference>
<evidence type="ECO:0000313" key="4">
    <source>
        <dbReference type="Ensembl" id="ENSMODP00000041784.1"/>
    </source>
</evidence>
<reference evidence="4" key="3">
    <citation type="submission" date="2025-09" db="UniProtKB">
        <authorList>
            <consortium name="Ensembl"/>
        </authorList>
    </citation>
    <scope>IDENTIFICATION</scope>
</reference>